<dbReference type="STRING" id="1089455.MOPEL_078_01060"/>
<name>H5USK9_9MICO</name>
<comment type="caution">
    <text evidence="4">The sequence shown here is derived from an EMBL/GenBank/DDBJ whole genome shotgun (WGS) entry which is preliminary data.</text>
</comment>
<dbReference type="AlphaFoldDB" id="H5USK9"/>
<dbReference type="Pfam" id="PF01580">
    <property type="entry name" value="FtsK_SpoIIIE"/>
    <property type="match status" value="1"/>
</dbReference>
<evidence type="ECO:0000259" key="3">
    <source>
        <dbReference type="PROSITE" id="PS50901"/>
    </source>
</evidence>
<proteinExistence type="predicted"/>
<dbReference type="GO" id="GO:0005524">
    <property type="term" value="F:ATP binding"/>
    <property type="evidence" value="ECO:0007669"/>
    <property type="project" value="UniProtKB-UniRule"/>
</dbReference>
<sequence>MSVSQRAAVQDRTRNGDPAIDAGEDFLLGVFALVKGVILLIWRAPLFVLALVAATGVGACVMREDFVTAGAVGGALLMTLVVALYEIPPVGARLRGALVGQWLRVFVYYPRWERACFAAHLNVRAGREEFLPRLASHQHSDKGRDRLLVRMAPGQTLLTWQAASASLASTLTAHSVMASAHRRPGWVTLDVLRRDPLGGEEVAPNPADATVARRRSLASGGSKTGRSMAQLTVQMGWDEFGRPLSFDPFRTAHCGMQGATRAGKSSTAYTLLAALAQYPNVVVTGVDPSGVLLAPFSATAGGRGGAFVAIGTAREDIEHAADVLKGLVTLMDLRIKGLLATEQDKIIDFTVSTPTVWCVMEEYPGLLAAAKALDAEDGGKAGDRLTPRLESSLGRIVKEGAKVGVFALVMAQRMSADALRTDDRMNLGLRITHRVDNGDAVAMLHEGLTREENRVVRDFRAGVALVEEPGRGVRRVRMFYTDYATYRQRVADGITATHGAPPLALPGPRADVIGEVVSRLRSVDEPDSAA</sequence>
<evidence type="ECO:0000256" key="2">
    <source>
        <dbReference type="SAM" id="Phobius"/>
    </source>
</evidence>
<dbReference type="EMBL" id="BAFE01000056">
    <property type="protein sequence ID" value="GAB48717.1"/>
    <property type="molecule type" value="Genomic_DNA"/>
</dbReference>
<feature type="transmembrane region" description="Helical" evidence="2">
    <location>
        <begin position="26"/>
        <end position="54"/>
    </location>
</feature>
<gene>
    <name evidence="4" type="ORF">MOPEL_078_01060</name>
</gene>
<feature type="transmembrane region" description="Helical" evidence="2">
    <location>
        <begin position="66"/>
        <end position="85"/>
    </location>
</feature>
<dbReference type="PROSITE" id="PS50901">
    <property type="entry name" value="FTSK"/>
    <property type="match status" value="1"/>
</dbReference>
<evidence type="ECO:0000313" key="5">
    <source>
        <dbReference type="Proteomes" id="UP000004367"/>
    </source>
</evidence>
<keyword evidence="1" id="KW-0547">Nucleotide-binding</keyword>
<dbReference type="Gene3D" id="3.40.50.300">
    <property type="entry name" value="P-loop containing nucleotide triphosphate hydrolases"/>
    <property type="match status" value="1"/>
</dbReference>
<protein>
    <recommendedName>
        <fullName evidence="3">FtsK domain-containing protein</fullName>
    </recommendedName>
</protein>
<dbReference type="RefSeq" id="WP_009482615.1">
    <property type="nucleotide sequence ID" value="NZ_BAFE01000056.1"/>
</dbReference>
<dbReference type="SUPFAM" id="SSF52540">
    <property type="entry name" value="P-loop containing nucleoside triphosphate hydrolases"/>
    <property type="match status" value="1"/>
</dbReference>
<feature type="domain" description="FtsK" evidence="3">
    <location>
        <begin position="241"/>
        <end position="442"/>
    </location>
</feature>
<keyword evidence="1" id="KW-0067">ATP-binding</keyword>
<dbReference type="InterPro" id="IPR002543">
    <property type="entry name" value="FtsK_dom"/>
</dbReference>
<reference evidence="4 5" key="1">
    <citation type="submission" date="2012-02" db="EMBL/GenBank/DDBJ databases">
        <title>Whole genome shotgun sequence of Mobilicoccus pelagius NBRC 104925.</title>
        <authorList>
            <person name="Yoshida Y."/>
            <person name="Hosoyama A."/>
            <person name="Tsuchikane K."/>
            <person name="Katsumata H."/>
            <person name="Yamazaki S."/>
            <person name="Fujita N."/>
        </authorList>
    </citation>
    <scope>NUCLEOTIDE SEQUENCE [LARGE SCALE GENOMIC DNA]</scope>
    <source>
        <strain evidence="4 5">NBRC 104925</strain>
    </source>
</reference>
<keyword evidence="2" id="KW-0472">Membrane</keyword>
<dbReference type="GO" id="GO:0003677">
    <property type="term" value="F:DNA binding"/>
    <property type="evidence" value="ECO:0007669"/>
    <property type="project" value="InterPro"/>
</dbReference>
<evidence type="ECO:0000313" key="4">
    <source>
        <dbReference type="EMBL" id="GAB48717.1"/>
    </source>
</evidence>
<evidence type="ECO:0000256" key="1">
    <source>
        <dbReference type="PROSITE-ProRule" id="PRU00289"/>
    </source>
</evidence>
<feature type="binding site" evidence="1">
    <location>
        <begin position="258"/>
        <end position="265"/>
    </location>
    <ligand>
        <name>ATP</name>
        <dbReference type="ChEBI" id="CHEBI:30616"/>
    </ligand>
</feature>
<dbReference type="InterPro" id="IPR027417">
    <property type="entry name" value="P-loop_NTPase"/>
</dbReference>
<accession>H5USK9</accession>
<keyword evidence="5" id="KW-1185">Reference proteome</keyword>
<dbReference type="Proteomes" id="UP000004367">
    <property type="component" value="Unassembled WGS sequence"/>
</dbReference>
<keyword evidence="2" id="KW-1133">Transmembrane helix</keyword>
<organism evidence="4 5">
    <name type="scientific">Mobilicoccus pelagius NBRC 104925</name>
    <dbReference type="NCBI Taxonomy" id="1089455"/>
    <lineage>
        <taxon>Bacteria</taxon>
        <taxon>Bacillati</taxon>
        <taxon>Actinomycetota</taxon>
        <taxon>Actinomycetes</taxon>
        <taxon>Micrococcales</taxon>
        <taxon>Dermatophilaceae</taxon>
        <taxon>Mobilicoccus</taxon>
    </lineage>
</organism>
<dbReference type="eggNOG" id="COG1674">
    <property type="taxonomic scope" value="Bacteria"/>
</dbReference>
<keyword evidence="2" id="KW-0812">Transmembrane</keyword>